<dbReference type="AlphaFoldDB" id="A0A7X2N326"/>
<feature type="domain" description="AB hydrolase-1" evidence="1">
    <location>
        <begin position="30"/>
        <end position="149"/>
    </location>
</feature>
<reference evidence="2 3" key="1">
    <citation type="submission" date="2019-08" db="EMBL/GenBank/DDBJ databases">
        <title>In-depth cultivation of the pig gut microbiome towards novel bacterial diversity and tailored functional studies.</title>
        <authorList>
            <person name="Wylensek D."/>
            <person name="Hitch T.C.A."/>
            <person name="Clavel T."/>
        </authorList>
    </citation>
    <scope>NUCLEOTIDE SEQUENCE [LARGE SCALE GENOMIC DNA]</scope>
    <source>
        <strain evidence="2 3">LKV-178-WT-2G</strain>
    </source>
</reference>
<dbReference type="Gene3D" id="3.40.50.1820">
    <property type="entry name" value="alpha/beta hydrolase"/>
    <property type="match status" value="1"/>
</dbReference>
<comment type="caution">
    <text evidence="2">The sequence shown here is derived from an EMBL/GenBank/DDBJ whole genome shotgun (WGS) entry which is preliminary data.</text>
</comment>
<evidence type="ECO:0000313" key="3">
    <source>
        <dbReference type="Proteomes" id="UP000470082"/>
    </source>
</evidence>
<sequence length="252" mass="28677">MEKRIFIKMKDHDLPMVITESESDSSSLCILMLHGFMAFKEGDGYLFSKFAQKFEENGISSARIDFCSMGENRFSRENYGLKVMLEEVKEAFRYLKEECGFSHIGLLGHSLGGRIAVYSSDLPVSCLITINGALQDGKDLSDLLVPEMKDGYCLIRPSDGRVELLFERFKKELVEIQKEVILNYEGPILVCIGKDDPTIDPAISYRFSLENKTDRFEIEGANHTLNAKTGDYAKVYECIDYVMKWIKEKGLL</sequence>
<proteinExistence type="predicted"/>
<dbReference type="EMBL" id="VUMM01000008">
    <property type="protein sequence ID" value="MSS01545.1"/>
    <property type="molecule type" value="Genomic_DNA"/>
</dbReference>
<evidence type="ECO:0000313" key="2">
    <source>
        <dbReference type="EMBL" id="MSS01545.1"/>
    </source>
</evidence>
<evidence type="ECO:0000259" key="1">
    <source>
        <dbReference type="Pfam" id="PF00561"/>
    </source>
</evidence>
<organism evidence="2 3">
    <name type="scientific">Floccifex porci</name>
    <dbReference type="NCBI Taxonomy" id="2606629"/>
    <lineage>
        <taxon>Bacteria</taxon>
        <taxon>Bacillati</taxon>
        <taxon>Bacillota</taxon>
        <taxon>Erysipelotrichia</taxon>
        <taxon>Erysipelotrichales</taxon>
        <taxon>Erysipelotrichaceae</taxon>
        <taxon>Floccifex</taxon>
    </lineage>
</organism>
<accession>A0A7X2N326</accession>
<dbReference type="InterPro" id="IPR000073">
    <property type="entry name" value="AB_hydrolase_1"/>
</dbReference>
<dbReference type="RefSeq" id="WP_154460081.1">
    <property type="nucleotide sequence ID" value="NZ_JAQYTQ010000046.1"/>
</dbReference>
<gene>
    <name evidence="2" type="ORF">FYJ50_05445</name>
</gene>
<keyword evidence="2" id="KW-0378">Hydrolase</keyword>
<name>A0A7X2N326_9FIRM</name>
<dbReference type="GO" id="GO:0016787">
    <property type="term" value="F:hydrolase activity"/>
    <property type="evidence" value="ECO:0007669"/>
    <property type="project" value="UniProtKB-KW"/>
</dbReference>
<protein>
    <submittedName>
        <fullName evidence="2">Alpha/beta hydrolase</fullName>
    </submittedName>
</protein>
<dbReference type="InterPro" id="IPR029058">
    <property type="entry name" value="AB_hydrolase_fold"/>
</dbReference>
<dbReference type="Proteomes" id="UP000470082">
    <property type="component" value="Unassembled WGS sequence"/>
</dbReference>
<dbReference type="Pfam" id="PF00561">
    <property type="entry name" value="Abhydrolase_1"/>
    <property type="match status" value="1"/>
</dbReference>
<keyword evidence="3" id="KW-1185">Reference proteome</keyword>
<dbReference type="SUPFAM" id="SSF53474">
    <property type="entry name" value="alpha/beta-Hydrolases"/>
    <property type="match status" value="1"/>
</dbReference>